<dbReference type="EMBL" id="KZ678372">
    <property type="protein sequence ID" value="PSS05328.1"/>
    <property type="molecule type" value="Genomic_DNA"/>
</dbReference>
<name>A0A2T3ANU2_9PEZI</name>
<protein>
    <submittedName>
        <fullName evidence="3">Uncharacterized protein</fullName>
    </submittedName>
</protein>
<evidence type="ECO:0000313" key="3">
    <source>
        <dbReference type="EMBL" id="PSS05328.1"/>
    </source>
</evidence>
<feature type="region of interest" description="Disordered" evidence="1">
    <location>
        <begin position="188"/>
        <end position="220"/>
    </location>
</feature>
<accession>A0A2T3ANU2</accession>
<proteinExistence type="predicted"/>
<keyword evidence="2" id="KW-1133">Transmembrane helix</keyword>
<feature type="region of interest" description="Disordered" evidence="1">
    <location>
        <begin position="127"/>
        <end position="147"/>
    </location>
</feature>
<dbReference type="AlphaFoldDB" id="A0A2T3ANU2"/>
<keyword evidence="2" id="KW-0472">Membrane</keyword>
<sequence>MPSLPSDTITLPLLPRSFVRSSPQRMYKPPRTMVEIPNNVTPIRSTDDLEEIHNESVVEIYNNMTEWKKILLWVALAAALLFVISLLICICHCCCRRRHVVKGADTTNGAPKHLDDNSDAASTISNISGPLNVAAPRPMTQSVSPGEGMVDISLKTPGPNGPANGAGAGQGYGYGMFVNTQRNITGLAPPQKTATYGNMPADPWKSPADRFGGPSASYMS</sequence>
<evidence type="ECO:0000256" key="1">
    <source>
        <dbReference type="SAM" id="MobiDB-lite"/>
    </source>
</evidence>
<dbReference type="Proteomes" id="UP000241462">
    <property type="component" value="Unassembled WGS sequence"/>
</dbReference>
<feature type="transmembrane region" description="Helical" evidence="2">
    <location>
        <begin position="70"/>
        <end position="88"/>
    </location>
</feature>
<keyword evidence="4" id="KW-1185">Reference proteome</keyword>
<reference evidence="3 4" key="1">
    <citation type="journal article" date="2018" name="Mycol. Prog.">
        <title>Coniella lustricola, a new species from submerged detritus.</title>
        <authorList>
            <person name="Raudabaugh D.B."/>
            <person name="Iturriaga T."/>
            <person name="Carver A."/>
            <person name="Mondo S."/>
            <person name="Pangilinan J."/>
            <person name="Lipzen A."/>
            <person name="He G."/>
            <person name="Amirebrahimi M."/>
            <person name="Grigoriev I.V."/>
            <person name="Miller A.N."/>
        </authorList>
    </citation>
    <scope>NUCLEOTIDE SEQUENCE [LARGE SCALE GENOMIC DNA]</scope>
    <source>
        <strain evidence="3 4">B22-T-1</strain>
    </source>
</reference>
<keyword evidence="2" id="KW-0812">Transmembrane</keyword>
<organism evidence="3 4">
    <name type="scientific">Coniella lustricola</name>
    <dbReference type="NCBI Taxonomy" id="2025994"/>
    <lineage>
        <taxon>Eukaryota</taxon>
        <taxon>Fungi</taxon>
        <taxon>Dikarya</taxon>
        <taxon>Ascomycota</taxon>
        <taxon>Pezizomycotina</taxon>
        <taxon>Sordariomycetes</taxon>
        <taxon>Sordariomycetidae</taxon>
        <taxon>Diaporthales</taxon>
        <taxon>Schizoparmaceae</taxon>
        <taxon>Coniella</taxon>
    </lineage>
</organism>
<evidence type="ECO:0000256" key="2">
    <source>
        <dbReference type="SAM" id="Phobius"/>
    </source>
</evidence>
<dbReference type="InParanoid" id="A0A2T3ANU2"/>
<dbReference type="OrthoDB" id="10471151at2759"/>
<gene>
    <name evidence="3" type="ORF">BD289DRAFT_449178</name>
</gene>
<evidence type="ECO:0000313" key="4">
    <source>
        <dbReference type="Proteomes" id="UP000241462"/>
    </source>
</evidence>